<gene>
    <name evidence="2" type="ORF">EVAR_6767_1</name>
</gene>
<dbReference type="EMBL" id="BGZK01000273">
    <property type="protein sequence ID" value="GBP33419.1"/>
    <property type="molecule type" value="Genomic_DNA"/>
</dbReference>
<keyword evidence="3" id="KW-1185">Reference proteome</keyword>
<dbReference type="AlphaFoldDB" id="A0A4C1V4B1"/>
<evidence type="ECO:0000313" key="3">
    <source>
        <dbReference type="Proteomes" id="UP000299102"/>
    </source>
</evidence>
<accession>A0A4C1V4B1</accession>
<reference evidence="2 3" key="1">
    <citation type="journal article" date="2019" name="Commun. Biol.">
        <title>The bagworm genome reveals a unique fibroin gene that provides high tensile strength.</title>
        <authorList>
            <person name="Kono N."/>
            <person name="Nakamura H."/>
            <person name="Ohtoshi R."/>
            <person name="Tomita M."/>
            <person name="Numata K."/>
            <person name="Arakawa K."/>
        </authorList>
    </citation>
    <scope>NUCLEOTIDE SEQUENCE [LARGE SCALE GENOMIC DNA]</scope>
</reference>
<feature type="region of interest" description="Disordered" evidence="1">
    <location>
        <begin position="1"/>
        <end position="42"/>
    </location>
</feature>
<dbReference type="Proteomes" id="UP000299102">
    <property type="component" value="Unassembled WGS sequence"/>
</dbReference>
<evidence type="ECO:0000313" key="2">
    <source>
        <dbReference type="EMBL" id="GBP33419.1"/>
    </source>
</evidence>
<comment type="caution">
    <text evidence="2">The sequence shown here is derived from an EMBL/GenBank/DDBJ whole genome shotgun (WGS) entry which is preliminary data.</text>
</comment>
<organism evidence="2 3">
    <name type="scientific">Eumeta variegata</name>
    <name type="common">Bagworm moth</name>
    <name type="synonym">Eumeta japonica</name>
    <dbReference type="NCBI Taxonomy" id="151549"/>
    <lineage>
        <taxon>Eukaryota</taxon>
        <taxon>Metazoa</taxon>
        <taxon>Ecdysozoa</taxon>
        <taxon>Arthropoda</taxon>
        <taxon>Hexapoda</taxon>
        <taxon>Insecta</taxon>
        <taxon>Pterygota</taxon>
        <taxon>Neoptera</taxon>
        <taxon>Endopterygota</taxon>
        <taxon>Lepidoptera</taxon>
        <taxon>Glossata</taxon>
        <taxon>Ditrysia</taxon>
        <taxon>Tineoidea</taxon>
        <taxon>Psychidae</taxon>
        <taxon>Oiketicinae</taxon>
        <taxon>Eumeta</taxon>
    </lineage>
</organism>
<name>A0A4C1V4B1_EUMVA</name>
<proteinExistence type="predicted"/>
<protein>
    <recommendedName>
        <fullName evidence="4">Mos1 transposase HTH domain-containing protein</fullName>
    </recommendedName>
</protein>
<evidence type="ECO:0008006" key="4">
    <source>
        <dbReference type="Google" id="ProtNLM"/>
    </source>
</evidence>
<evidence type="ECO:0000256" key="1">
    <source>
        <dbReference type="SAM" id="MobiDB-lite"/>
    </source>
</evidence>
<dbReference type="OrthoDB" id="10017160at2759"/>
<sequence>MQDGERKTHKLSSVSKANVEKSREAAREIQQRKPASRGGSTRCRSRLVTIVQCRLRDQIKQDNTARLQNASGREEPHLSTVRRWYAEFDRGRVSLRDEIREVRPSTAITEDNVATVRQFI</sequence>
<feature type="compositionally biased region" description="Basic and acidic residues" evidence="1">
    <location>
        <begin position="18"/>
        <end position="31"/>
    </location>
</feature>